<keyword evidence="1" id="KW-0614">Plasmid</keyword>
<dbReference type="InterPro" id="IPR036390">
    <property type="entry name" value="WH_DNA-bd_sf"/>
</dbReference>
<gene>
    <name evidence="1" type="ordered locus">Deipe_4171</name>
</gene>
<proteinExistence type="predicted"/>
<dbReference type="KEGG" id="dpd:Deipe_4171"/>
<reference evidence="2" key="1">
    <citation type="submission" date="2012-03" db="EMBL/GenBank/DDBJ databases">
        <title>Complete sequence of plasmid 1 of Deinococcus peraridilitoris DSM 19664.</title>
        <authorList>
            <person name="Lucas S."/>
            <person name="Copeland A."/>
            <person name="Lapidus A."/>
            <person name="Glavina del Rio T."/>
            <person name="Dalin E."/>
            <person name="Tice H."/>
            <person name="Bruce D."/>
            <person name="Goodwin L."/>
            <person name="Pitluck S."/>
            <person name="Peters L."/>
            <person name="Mikhailova N."/>
            <person name="Lu M."/>
            <person name="Kyrpides N."/>
            <person name="Mavromatis K."/>
            <person name="Ivanova N."/>
            <person name="Brettin T."/>
            <person name="Detter J.C."/>
            <person name="Han C."/>
            <person name="Larimer F."/>
            <person name="Land M."/>
            <person name="Hauser L."/>
            <person name="Markowitz V."/>
            <person name="Cheng J.-F."/>
            <person name="Hugenholtz P."/>
            <person name="Woyke T."/>
            <person name="Wu D."/>
            <person name="Pukall R."/>
            <person name="Steenblock K."/>
            <person name="Brambilla E."/>
            <person name="Klenk H.-P."/>
            <person name="Eisen J.A."/>
        </authorList>
    </citation>
    <scope>NUCLEOTIDE SEQUENCE [LARGE SCALE GENOMIC DNA]</scope>
    <source>
        <strain evidence="2">DSM 19664 / LMG 22246 / CIP 109416 / KR-200</strain>
        <plasmid evidence="2">Plasmid pDEIPE01</plasmid>
    </source>
</reference>
<organism evidence="1 2">
    <name type="scientific">Deinococcus peraridilitoris (strain DSM 19664 / LMG 22246 / CIP 109416 / KR-200)</name>
    <dbReference type="NCBI Taxonomy" id="937777"/>
    <lineage>
        <taxon>Bacteria</taxon>
        <taxon>Thermotogati</taxon>
        <taxon>Deinococcota</taxon>
        <taxon>Deinococci</taxon>
        <taxon>Deinococcales</taxon>
        <taxon>Deinococcaceae</taxon>
        <taxon>Deinococcus</taxon>
    </lineage>
</organism>
<evidence type="ECO:0000313" key="2">
    <source>
        <dbReference type="Proteomes" id="UP000010467"/>
    </source>
</evidence>
<evidence type="ECO:0000313" key="1">
    <source>
        <dbReference type="EMBL" id="AFZ69538.1"/>
    </source>
</evidence>
<name>L0A6M9_DEIPD</name>
<dbReference type="RefSeq" id="WP_015231439.1">
    <property type="nucleotide sequence ID" value="NC_019789.1"/>
</dbReference>
<dbReference type="AlphaFoldDB" id="L0A6M9"/>
<sequence>MSEIIRKVRSRENPYSQIYRRALQDDRLSWNARGIMGYLLSKPDNWTVSVSDLIKQGHLKRDGIRAVLKELQATGYLWRHKTAAQAALSCGFRKSTRTRPTIRISRKSLLRQIQVVQ</sequence>
<accession>L0A6M9</accession>
<protein>
    <submittedName>
        <fullName evidence="1">Uncharacterized protein</fullName>
    </submittedName>
</protein>
<dbReference type="EMBL" id="CP003383">
    <property type="protein sequence ID" value="AFZ69538.1"/>
    <property type="molecule type" value="Genomic_DNA"/>
</dbReference>
<dbReference type="PATRIC" id="fig|937777.3.peg.4198"/>
<dbReference type="OrthoDB" id="9803733at2"/>
<dbReference type="HOGENOM" id="CLU_2080938_0_0_0"/>
<dbReference type="Proteomes" id="UP000010467">
    <property type="component" value="Plasmid pDEIPE01"/>
</dbReference>
<geneLocation type="plasmid" evidence="1 2">
    <name>pDEIPE01</name>
</geneLocation>
<keyword evidence="2" id="KW-1185">Reference proteome</keyword>
<dbReference type="SUPFAM" id="SSF46785">
    <property type="entry name" value="Winged helix' DNA-binding domain"/>
    <property type="match status" value="1"/>
</dbReference>